<organism evidence="11 12">
    <name type="scientific">Alicyclobacillus fodiniaquatilis</name>
    <dbReference type="NCBI Taxonomy" id="1661150"/>
    <lineage>
        <taxon>Bacteria</taxon>
        <taxon>Bacillati</taxon>
        <taxon>Bacillota</taxon>
        <taxon>Bacilli</taxon>
        <taxon>Bacillales</taxon>
        <taxon>Alicyclobacillaceae</taxon>
        <taxon>Alicyclobacillus</taxon>
    </lineage>
</organism>
<evidence type="ECO:0000256" key="5">
    <source>
        <dbReference type="ARBA" id="ARBA00022842"/>
    </source>
</evidence>
<evidence type="ECO:0000259" key="10">
    <source>
        <dbReference type="PROSITE" id="PS50878"/>
    </source>
</evidence>
<evidence type="ECO:0000313" key="12">
    <source>
        <dbReference type="Proteomes" id="UP001597079"/>
    </source>
</evidence>
<dbReference type="EMBL" id="JBHUCX010000028">
    <property type="protein sequence ID" value="MFD1675422.1"/>
    <property type="molecule type" value="Genomic_DNA"/>
</dbReference>
<proteinExistence type="inferred from homology"/>
<evidence type="ECO:0000313" key="11">
    <source>
        <dbReference type="EMBL" id="MFD1675422.1"/>
    </source>
</evidence>
<dbReference type="Proteomes" id="UP001597079">
    <property type="component" value="Unassembled WGS sequence"/>
</dbReference>
<evidence type="ECO:0000256" key="9">
    <source>
        <dbReference type="ARBA" id="ARBA00048173"/>
    </source>
</evidence>
<keyword evidence="3 11" id="KW-0548">Nucleotidyltransferase</keyword>
<dbReference type="InterPro" id="IPR000477">
    <property type="entry name" value="RT_dom"/>
</dbReference>
<dbReference type="RefSeq" id="WP_377943293.1">
    <property type="nucleotide sequence ID" value="NZ_JBHUCX010000028.1"/>
</dbReference>
<accession>A0ABW4JGF8</accession>
<keyword evidence="4" id="KW-0479">Metal-binding</keyword>
<evidence type="ECO:0000256" key="7">
    <source>
        <dbReference type="ARBA" id="ARBA00023118"/>
    </source>
</evidence>
<reference evidence="12" key="1">
    <citation type="journal article" date="2019" name="Int. J. Syst. Evol. Microbiol.">
        <title>The Global Catalogue of Microorganisms (GCM) 10K type strain sequencing project: providing services to taxonomists for standard genome sequencing and annotation.</title>
        <authorList>
            <consortium name="The Broad Institute Genomics Platform"/>
            <consortium name="The Broad Institute Genome Sequencing Center for Infectious Disease"/>
            <person name="Wu L."/>
            <person name="Ma J."/>
        </authorList>
    </citation>
    <scope>NUCLEOTIDE SEQUENCE [LARGE SCALE GENOMIC DNA]</scope>
    <source>
        <strain evidence="12">CGMCC 1.12286</strain>
    </source>
</reference>
<dbReference type="InterPro" id="IPR043502">
    <property type="entry name" value="DNA/RNA_pol_sf"/>
</dbReference>
<evidence type="ECO:0000256" key="4">
    <source>
        <dbReference type="ARBA" id="ARBA00022723"/>
    </source>
</evidence>
<sequence length="354" mass="41644">MDWSTYQEKFYHSAKLKGCSDEYISNCLHYAQKFVDRNLPVIFDTQHLSLLIGIDEKYLFKVSNRQDLFYRHFAIPKKSKNGYREIAEPLPNLKIIQQWILDEILYYIQPSIYTKSYKKSSSIKDNARFHRGQKKVLTIDIVDFFGHVKYSQVRRLFSEIGYRLPVATMLARLCTLNECLPQGACTSPAISNLIFKNIDYRISSYARKLDVRYTRYADDLTFSGDFDPGRVVNFVRYVLNENNFTVNDGKTRLREQHQRQEVTGIVVNTKMQVSKELRRKIGQEVYYIRKFGLKSHLRKIGAEVTPESYLRRLMGLCNHAVFVNSKDSKLKSDLTFLKSLYRELDTRGNIERRE</sequence>
<evidence type="ECO:0000256" key="6">
    <source>
        <dbReference type="ARBA" id="ARBA00022918"/>
    </source>
</evidence>
<comment type="catalytic activity">
    <reaction evidence="9">
        <text>DNA(n) + a 2'-deoxyribonucleoside 5'-triphosphate = DNA(n+1) + diphosphate</text>
        <dbReference type="Rhea" id="RHEA:22508"/>
        <dbReference type="Rhea" id="RHEA-COMP:17339"/>
        <dbReference type="Rhea" id="RHEA-COMP:17340"/>
        <dbReference type="ChEBI" id="CHEBI:33019"/>
        <dbReference type="ChEBI" id="CHEBI:61560"/>
        <dbReference type="ChEBI" id="CHEBI:173112"/>
        <dbReference type="EC" id="2.7.7.49"/>
    </reaction>
</comment>
<dbReference type="Pfam" id="PF00078">
    <property type="entry name" value="RVT_1"/>
    <property type="match status" value="1"/>
</dbReference>
<dbReference type="PRINTS" id="PR00866">
    <property type="entry name" value="RNADNAPOLMS"/>
</dbReference>
<evidence type="ECO:0000256" key="8">
    <source>
        <dbReference type="ARBA" id="ARBA00034120"/>
    </source>
</evidence>
<evidence type="ECO:0000256" key="3">
    <source>
        <dbReference type="ARBA" id="ARBA00022695"/>
    </source>
</evidence>
<comment type="caution">
    <text evidence="11">The sequence shown here is derived from an EMBL/GenBank/DDBJ whole genome shotgun (WGS) entry which is preliminary data.</text>
</comment>
<gene>
    <name evidence="11" type="ORF">ACFSB2_12025</name>
</gene>
<keyword evidence="7" id="KW-0051">Antiviral defense</keyword>
<dbReference type="EC" id="2.7.7.49" evidence="1"/>
<evidence type="ECO:0000256" key="1">
    <source>
        <dbReference type="ARBA" id="ARBA00012493"/>
    </source>
</evidence>
<dbReference type="CDD" id="cd03487">
    <property type="entry name" value="RT_Bac_retron_II"/>
    <property type="match status" value="1"/>
</dbReference>
<comment type="similarity">
    <text evidence="8">Belongs to the bacterial reverse transcriptase family.</text>
</comment>
<dbReference type="PROSITE" id="PS50878">
    <property type="entry name" value="RT_POL"/>
    <property type="match status" value="1"/>
</dbReference>
<dbReference type="PANTHER" id="PTHR34047">
    <property type="entry name" value="NUCLEAR INTRON MATURASE 1, MITOCHONDRIAL-RELATED"/>
    <property type="match status" value="1"/>
</dbReference>
<dbReference type="PANTHER" id="PTHR34047:SF7">
    <property type="entry name" value="RNA-DIRECTED DNA POLYMERASE"/>
    <property type="match status" value="1"/>
</dbReference>
<keyword evidence="2 11" id="KW-0808">Transferase</keyword>
<keyword evidence="6 11" id="KW-0695">RNA-directed DNA polymerase</keyword>
<keyword evidence="12" id="KW-1185">Reference proteome</keyword>
<dbReference type="SUPFAM" id="SSF56672">
    <property type="entry name" value="DNA/RNA polymerases"/>
    <property type="match status" value="1"/>
</dbReference>
<name>A0ABW4JGF8_9BACL</name>
<dbReference type="InterPro" id="IPR051083">
    <property type="entry name" value="GrpII_Intron_Splice-Mob/Def"/>
</dbReference>
<keyword evidence="5" id="KW-0460">Magnesium</keyword>
<dbReference type="InterPro" id="IPR000123">
    <property type="entry name" value="Reverse_transcriptase_msDNA"/>
</dbReference>
<feature type="domain" description="Reverse transcriptase" evidence="10">
    <location>
        <begin position="56"/>
        <end position="267"/>
    </location>
</feature>
<dbReference type="GO" id="GO:0003964">
    <property type="term" value="F:RNA-directed DNA polymerase activity"/>
    <property type="evidence" value="ECO:0007669"/>
    <property type="project" value="UniProtKB-KW"/>
</dbReference>
<protein>
    <recommendedName>
        <fullName evidence="1">RNA-directed DNA polymerase</fullName>
        <ecNumber evidence="1">2.7.7.49</ecNumber>
    </recommendedName>
</protein>
<evidence type="ECO:0000256" key="2">
    <source>
        <dbReference type="ARBA" id="ARBA00022679"/>
    </source>
</evidence>